<organism evidence="2 3">
    <name type="scientific">Halopseudomonas sabulinigri</name>
    <dbReference type="NCBI Taxonomy" id="472181"/>
    <lineage>
        <taxon>Bacteria</taxon>
        <taxon>Pseudomonadati</taxon>
        <taxon>Pseudomonadota</taxon>
        <taxon>Gammaproteobacteria</taxon>
        <taxon>Pseudomonadales</taxon>
        <taxon>Pseudomonadaceae</taxon>
        <taxon>Halopseudomonas</taxon>
    </lineage>
</organism>
<dbReference type="EMBL" id="BAABWD010000001">
    <property type="protein sequence ID" value="GAA6131111.1"/>
    <property type="molecule type" value="Genomic_DNA"/>
</dbReference>
<gene>
    <name evidence="2" type="ORF">NBRC116187_14710</name>
</gene>
<feature type="domain" description="Protein NO VEIN C-terminal" evidence="1">
    <location>
        <begin position="163"/>
        <end position="259"/>
    </location>
</feature>
<dbReference type="Proteomes" id="UP001486808">
    <property type="component" value="Unassembled WGS sequence"/>
</dbReference>
<evidence type="ECO:0000259" key="1">
    <source>
        <dbReference type="Pfam" id="PF13020"/>
    </source>
</evidence>
<sequence>MVKNWSEREVEAAVEDYFQMLRSEMAGLQVNKTKHRKALRELLDDRSDGSVEFKHQNISAVLMERKLPFIAGYKPALNYQRLVLPDVVQAYLDGNPDMWTLFEADSRAVPQIPSVSDLLSRIEVAPQRTVQPLSIAEERATYSPNRIDYLSLEASNAQLGELGEQFVINFEKARLTALGKQALADRVEQVSSTVGPSAGFDILSFELDGSDRYIETKTTKYAKQTPFYVTPNELRFSEKNAERYHLYRVFAFRFDPRVFELSGCLSDHCVLTPSQYLARV</sequence>
<proteinExistence type="predicted"/>
<keyword evidence="3" id="KW-1185">Reference proteome</keyword>
<evidence type="ECO:0000313" key="2">
    <source>
        <dbReference type="EMBL" id="GAA6131111.1"/>
    </source>
</evidence>
<name>A0ABP9ZNR8_9GAMM</name>
<protein>
    <submittedName>
        <fullName evidence="2">DUF3883 domain-containing protein</fullName>
    </submittedName>
</protein>
<dbReference type="RefSeq" id="WP_353387542.1">
    <property type="nucleotide sequence ID" value="NZ_BAABWD010000001.1"/>
</dbReference>
<accession>A0ABP9ZNR8</accession>
<comment type="caution">
    <text evidence="2">The sequence shown here is derived from an EMBL/GenBank/DDBJ whole genome shotgun (WGS) entry which is preliminary data.</text>
</comment>
<reference evidence="2 3" key="1">
    <citation type="submission" date="2024-04" db="EMBL/GenBank/DDBJ databases">
        <title>Draft genome sequence of Halopseudomonas sabulinigri NBRC 116187.</title>
        <authorList>
            <person name="Miyakawa T."/>
            <person name="Kusuya Y."/>
            <person name="Miura T."/>
        </authorList>
    </citation>
    <scope>NUCLEOTIDE SEQUENCE [LARGE SCALE GENOMIC DNA]</scope>
    <source>
        <strain evidence="2 3">4NH20-0042</strain>
    </source>
</reference>
<dbReference type="InterPro" id="IPR024975">
    <property type="entry name" value="NOV_C"/>
</dbReference>
<evidence type="ECO:0000313" key="3">
    <source>
        <dbReference type="Proteomes" id="UP001486808"/>
    </source>
</evidence>
<dbReference type="Pfam" id="PF13020">
    <property type="entry name" value="NOV_C"/>
    <property type="match status" value="1"/>
</dbReference>